<feature type="compositionally biased region" description="Low complexity" evidence="2">
    <location>
        <begin position="554"/>
        <end position="571"/>
    </location>
</feature>
<dbReference type="PANTHER" id="PTHR10742:SF410">
    <property type="entry name" value="LYSINE-SPECIFIC HISTONE DEMETHYLASE 2"/>
    <property type="match status" value="1"/>
</dbReference>
<accession>A0AAE0FC70</accession>
<organism evidence="5 6">
    <name type="scientific">Cymbomonas tetramitiformis</name>
    <dbReference type="NCBI Taxonomy" id="36881"/>
    <lineage>
        <taxon>Eukaryota</taxon>
        <taxon>Viridiplantae</taxon>
        <taxon>Chlorophyta</taxon>
        <taxon>Pyramimonadophyceae</taxon>
        <taxon>Pyramimonadales</taxon>
        <taxon>Pyramimonadaceae</taxon>
        <taxon>Cymbomonas</taxon>
    </lineage>
</organism>
<feature type="region of interest" description="Disordered" evidence="2">
    <location>
        <begin position="703"/>
        <end position="724"/>
    </location>
</feature>
<reference evidence="5 6" key="1">
    <citation type="journal article" date="2015" name="Genome Biol. Evol.">
        <title>Comparative Genomics of a Bacterivorous Green Alga Reveals Evolutionary Causalities and Consequences of Phago-Mixotrophic Mode of Nutrition.</title>
        <authorList>
            <person name="Burns J.A."/>
            <person name="Paasch A."/>
            <person name="Narechania A."/>
            <person name="Kim E."/>
        </authorList>
    </citation>
    <scope>NUCLEOTIDE SEQUENCE [LARGE SCALE GENOMIC DNA]</scope>
    <source>
        <strain evidence="5 6">PLY_AMNH</strain>
    </source>
</reference>
<dbReference type="Gene3D" id="3.90.660.10">
    <property type="match status" value="1"/>
</dbReference>
<evidence type="ECO:0000256" key="2">
    <source>
        <dbReference type="SAM" id="MobiDB-lite"/>
    </source>
</evidence>
<sequence length="724" mass="78809">MLTAFNLMPAKCAWESFIVTVIVASHFIGSTSLESEYTSARPTICEEGRVLIIGSGLAGLGAADALRRHGCDITVFEAMPQKGGRTYTLQGENVDLAGVDTGAHWVYGGRFNPVMSALVEYLDVSTFEVAGNSTYEGSPAHWSMHDSEGVSLSATEVADTFDLFARVEGELVNLNRENRKRGLPDVSYQAGLEQLEAEYGFHFDPDKQNELNWHQALKIEKRRSALETLLSLRAYEEEPYTEFRDERGWSSYDQIISGGYGELINALADGLDVRVNTPATQISYGDDGVKVYTTDGGYVYGSAVVVTVPLGVLQEEQKLSFDPKLSKEKMEAVGSLEMGPMIKLTMKFATRFWERGTYCWGMMADERGEWPEYFVTSMEGHTDENIMFAYIAGKYSLALIDTPDSNVQAAALRKLRVIFPGGVDNPVASVVNRWGPGNYSEYFGGAFTYVPVNSSSSHMATLSKPAGGGRVLFAGEATCPLLYGTTHGAYVSGLREAYRLVRDSSSTFPLFQDGLPSLCEDQSSYAPTFASHFPPATSATASPMGHTLSPPPSAATMTPTSSSPPTARNAPPQNPPVPPNGGAPDPSSKGNSDSDDSDDSQFSGGVVWFSMVIICSITLFAVGIALFVEAVKYVRRYGVLGGLGKISREEEEELHRLYSEQWAQTASELAQDLTQQPPNVSQLHRPPTFESFAPAYSRERPRELPDFHEEGYGTLPAGPSQDAL</sequence>
<feature type="compositionally biased region" description="Pro residues" evidence="2">
    <location>
        <begin position="572"/>
        <end position="581"/>
    </location>
</feature>
<dbReference type="PANTHER" id="PTHR10742">
    <property type="entry name" value="FLAVIN MONOAMINE OXIDASE"/>
    <property type="match status" value="1"/>
</dbReference>
<keyword evidence="6" id="KW-1185">Reference proteome</keyword>
<dbReference type="AlphaFoldDB" id="A0AAE0FC70"/>
<dbReference type="Pfam" id="PF01593">
    <property type="entry name" value="Amino_oxidase"/>
    <property type="match status" value="1"/>
</dbReference>
<protein>
    <recommendedName>
        <fullName evidence="4">Amine oxidase domain-containing protein</fullName>
    </recommendedName>
</protein>
<comment type="similarity">
    <text evidence="1">Belongs to the flavin monoamine oxidase family.</text>
</comment>
<evidence type="ECO:0000313" key="6">
    <source>
        <dbReference type="Proteomes" id="UP001190700"/>
    </source>
</evidence>
<dbReference type="Proteomes" id="UP001190700">
    <property type="component" value="Unassembled WGS sequence"/>
</dbReference>
<dbReference type="SUPFAM" id="SSF51905">
    <property type="entry name" value="FAD/NAD(P)-binding domain"/>
    <property type="match status" value="1"/>
</dbReference>
<evidence type="ECO:0000259" key="4">
    <source>
        <dbReference type="Pfam" id="PF01593"/>
    </source>
</evidence>
<evidence type="ECO:0000256" key="3">
    <source>
        <dbReference type="SAM" id="Phobius"/>
    </source>
</evidence>
<proteinExistence type="inferred from homology"/>
<feature type="domain" description="Amine oxidase" evidence="4">
    <location>
        <begin position="57"/>
        <end position="500"/>
    </location>
</feature>
<dbReference type="PRINTS" id="PR00419">
    <property type="entry name" value="ADXRDTASE"/>
</dbReference>
<dbReference type="InterPro" id="IPR036188">
    <property type="entry name" value="FAD/NAD-bd_sf"/>
</dbReference>
<evidence type="ECO:0000313" key="5">
    <source>
        <dbReference type="EMBL" id="KAK3256753.1"/>
    </source>
</evidence>
<comment type="caution">
    <text evidence="5">The sequence shown here is derived from an EMBL/GenBank/DDBJ whole genome shotgun (WGS) entry which is preliminary data.</text>
</comment>
<dbReference type="InterPro" id="IPR002937">
    <property type="entry name" value="Amino_oxidase"/>
</dbReference>
<keyword evidence="3" id="KW-1133">Transmembrane helix</keyword>
<dbReference type="SUPFAM" id="SSF54373">
    <property type="entry name" value="FAD-linked reductases, C-terminal domain"/>
    <property type="match status" value="1"/>
</dbReference>
<name>A0AAE0FC70_9CHLO</name>
<feature type="transmembrane region" description="Helical" evidence="3">
    <location>
        <begin position="606"/>
        <end position="628"/>
    </location>
</feature>
<keyword evidence="3" id="KW-0472">Membrane</keyword>
<dbReference type="GO" id="GO:0016491">
    <property type="term" value="F:oxidoreductase activity"/>
    <property type="evidence" value="ECO:0007669"/>
    <property type="project" value="InterPro"/>
</dbReference>
<dbReference type="EMBL" id="LGRX02021366">
    <property type="protein sequence ID" value="KAK3256753.1"/>
    <property type="molecule type" value="Genomic_DNA"/>
</dbReference>
<keyword evidence="3" id="KW-0812">Transmembrane</keyword>
<dbReference type="InterPro" id="IPR050281">
    <property type="entry name" value="Flavin_monoamine_oxidase"/>
</dbReference>
<feature type="compositionally biased region" description="Low complexity" evidence="2">
    <location>
        <begin position="582"/>
        <end position="591"/>
    </location>
</feature>
<evidence type="ECO:0000256" key="1">
    <source>
        <dbReference type="ARBA" id="ARBA00005995"/>
    </source>
</evidence>
<feature type="region of interest" description="Disordered" evidence="2">
    <location>
        <begin position="536"/>
        <end position="600"/>
    </location>
</feature>
<dbReference type="Gene3D" id="3.50.50.60">
    <property type="entry name" value="FAD/NAD(P)-binding domain"/>
    <property type="match status" value="1"/>
</dbReference>
<gene>
    <name evidence="5" type="ORF">CYMTET_34125</name>
</gene>